<dbReference type="AlphaFoldDB" id="A0A5R9KRU1"/>
<feature type="signal peptide" evidence="3">
    <location>
        <begin position="1"/>
        <end position="20"/>
    </location>
</feature>
<keyword evidence="3" id="KW-0732">Signal</keyword>
<dbReference type="PANTHER" id="PTHR30344">
    <property type="entry name" value="6-PHOSPHOGLUCONOLACTONASE-RELATED"/>
    <property type="match status" value="1"/>
</dbReference>
<organism evidence="4 5">
    <name type="scientific">Dyadobacter luticola</name>
    <dbReference type="NCBI Taxonomy" id="1979387"/>
    <lineage>
        <taxon>Bacteria</taxon>
        <taxon>Pseudomonadati</taxon>
        <taxon>Bacteroidota</taxon>
        <taxon>Cytophagia</taxon>
        <taxon>Cytophagales</taxon>
        <taxon>Spirosomataceae</taxon>
        <taxon>Dyadobacter</taxon>
    </lineage>
</organism>
<dbReference type="Proteomes" id="UP000306402">
    <property type="component" value="Unassembled WGS sequence"/>
</dbReference>
<evidence type="ECO:0000256" key="1">
    <source>
        <dbReference type="ARBA" id="ARBA00005564"/>
    </source>
</evidence>
<dbReference type="GO" id="GO:0006006">
    <property type="term" value="P:glucose metabolic process"/>
    <property type="evidence" value="ECO:0007669"/>
    <property type="project" value="UniProtKB-KW"/>
</dbReference>
<comment type="similarity">
    <text evidence="1">Belongs to the cycloisomerase 2 family.</text>
</comment>
<dbReference type="InterPro" id="IPR050282">
    <property type="entry name" value="Cycloisomerase_2"/>
</dbReference>
<dbReference type="PANTHER" id="PTHR30344:SF1">
    <property type="entry name" value="6-PHOSPHOGLUCONOLACTONASE"/>
    <property type="match status" value="1"/>
</dbReference>
<dbReference type="Pfam" id="PF10282">
    <property type="entry name" value="Lactonase"/>
    <property type="match status" value="1"/>
</dbReference>
<dbReference type="OrthoDB" id="9790815at2"/>
<dbReference type="GO" id="GO:0005829">
    <property type="term" value="C:cytosol"/>
    <property type="evidence" value="ECO:0007669"/>
    <property type="project" value="TreeGrafter"/>
</dbReference>
<sequence>MKKLSLLAALCILSVVMVSFQDKTIPFYVGTGDKGAGSSISLCELNLSTGQITLVDTFNNCMAPGYVAVAPNKKNLYAISSDNKVSAFSIGGDKKLTYLNSQPSEGTGPCHVSVDPSGKMIFVSNYGGGAFAAYTLQADGKIAPATYKEQYTGKGPNEKRQEKAHAHFATASPDGKYVYVTDLGSDKVMNYVLDAKNGKLTPNPAQPFFSGKPGAGPRHLIIHPSGKSLFLLNELEASLTSCTIGKNGVITAVKTYPTIPADYNGPTNTSAAIHLHPNGKFVYVSNRGHNSISGFKILPNGELEMIDQQTKSISTPRDFNIDPSGKYMVVANQSTDNLVVYDVDAATGKFAFKAESIGVKAPICVAFL</sequence>
<evidence type="ECO:0000256" key="3">
    <source>
        <dbReference type="SAM" id="SignalP"/>
    </source>
</evidence>
<evidence type="ECO:0000313" key="4">
    <source>
        <dbReference type="EMBL" id="TLU98838.1"/>
    </source>
</evidence>
<reference evidence="4 5" key="1">
    <citation type="submission" date="2019-05" db="EMBL/GenBank/DDBJ databases">
        <authorList>
            <person name="Qu J.-H."/>
        </authorList>
    </citation>
    <scope>NUCLEOTIDE SEQUENCE [LARGE SCALE GENOMIC DNA]</scope>
    <source>
        <strain evidence="4 5">T17</strain>
    </source>
</reference>
<proteinExistence type="inferred from homology"/>
<comment type="caution">
    <text evidence="4">The sequence shown here is derived from an EMBL/GenBank/DDBJ whole genome shotgun (WGS) entry which is preliminary data.</text>
</comment>
<name>A0A5R9KRU1_9BACT</name>
<protein>
    <submittedName>
        <fullName evidence="4">Lactonase family protein</fullName>
    </submittedName>
</protein>
<dbReference type="GO" id="GO:0017057">
    <property type="term" value="F:6-phosphogluconolactonase activity"/>
    <property type="evidence" value="ECO:0007669"/>
    <property type="project" value="TreeGrafter"/>
</dbReference>
<evidence type="ECO:0000313" key="5">
    <source>
        <dbReference type="Proteomes" id="UP000306402"/>
    </source>
</evidence>
<dbReference type="RefSeq" id="WP_138367127.1">
    <property type="nucleotide sequence ID" value="NZ_VCEJ01000005.1"/>
</dbReference>
<evidence type="ECO:0000256" key="2">
    <source>
        <dbReference type="ARBA" id="ARBA00022526"/>
    </source>
</evidence>
<dbReference type="SUPFAM" id="SSF51004">
    <property type="entry name" value="C-terminal (heme d1) domain of cytochrome cd1-nitrite reductase"/>
    <property type="match status" value="1"/>
</dbReference>
<dbReference type="InterPro" id="IPR015943">
    <property type="entry name" value="WD40/YVTN_repeat-like_dom_sf"/>
</dbReference>
<gene>
    <name evidence="4" type="ORF">FEN17_19780</name>
</gene>
<keyword evidence="2" id="KW-0313">Glucose metabolism</keyword>
<keyword evidence="5" id="KW-1185">Reference proteome</keyword>
<dbReference type="InterPro" id="IPR019405">
    <property type="entry name" value="Lactonase_7-beta_prop"/>
</dbReference>
<dbReference type="InterPro" id="IPR011048">
    <property type="entry name" value="Haem_d1_sf"/>
</dbReference>
<dbReference type="Gene3D" id="2.130.10.10">
    <property type="entry name" value="YVTN repeat-like/Quinoprotein amine dehydrogenase"/>
    <property type="match status" value="1"/>
</dbReference>
<keyword evidence="2" id="KW-0119">Carbohydrate metabolism</keyword>
<dbReference type="EMBL" id="VCEJ01000005">
    <property type="protein sequence ID" value="TLU98838.1"/>
    <property type="molecule type" value="Genomic_DNA"/>
</dbReference>
<feature type="chain" id="PRO_5024411162" evidence="3">
    <location>
        <begin position="21"/>
        <end position="368"/>
    </location>
</feature>
<accession>A0A5R9KRU1</accession>